<dbReference type="AlphaFoldDB" id="A0A5B8UEW5"/>
<dbReference type="RefSeq" id="WP_146783408.1">
    <property type="nucleotide sequence ID" value="NZ_BAABIO010000006.1"/>
</dbReference>
<proteinExistence type="predicted"/>
<keyword evidence="1" id="KW-0732">Signal</keyword>
<dbReference type="OrthoDB" id="966005at2"/>
<protein>
    <recommendedName>
        <fullName evidence="4">Outer membrane protein beta-barrel domain-containing protein</fullName>
    </recommendedName>
</protein>
<evidence type="ECO:0000313" key="3">
    <source>
        <dbReference type="Proteomes" id="UP000321204"/>
    </source>
</evidence>
<keyword evidence="3" id="KW-1185">Reference proteome</keyword>
<dbReference type="EMBL" id="CP042433">
    <property type="protein sequence ID" value="QEC55197.1"/>
    <property type="molecule type" value="Genomic_DNA"/>
</dbReference>
<sequence length="151" mass="16283">MIKSFLFLAFFFFISVFCHAQAKSVYFELGGPGLASINFDSRFSKGEAGLGGRVGIGGFSVDGDGVVFIPIGLNYIVGKDQRNYFEMGAGVTPVIGTGDAGDFSSTFGHLLFGYRMQPANGGFTFRAFINPVFGKGFFIPYYGGLSFGYKF</sequence>
<evidence type="ECO:0008006" key="4">
    <source>
        <dbReference type="Google" id="ProtNLM"/>
    </source>
</evidence>
<reference evidence="2 3" key="1">
    <citation type="journal article" date="2015" name="Int. J. Syst. Evol. Microbiol.">
        <title>Flavisolibacter ginsenosidimutans sp. nov., with ginsenoside-converting activity isolated from soil used for cultivating ginseng.</title>
        <authorList>
            <person name="Zhao Y."/>
            <person name="Liu Q."/>
            <person name="Kang M.S."/>
            <person name="Jin F."/>
            <person name="Yu H."/>
            <person name="Im W.T."/>
        </authorList>
    </citation>
    <scope>NUCLEOTIDE SEQUENCE [LARGE SCALE GENOMIC DNA]</scope>
    <source>
        <strain evidence="2 3">Gsoil 636</strain>
    </source>
</reference>
<organism evidence="2 3">
    <name type="scientific">Flavisolibacter ginsenosidimutans</name>
    <dbReference type="NCBI Taxonomy" id="661481"/>
    <lineage>
        <taxon>Bacteria</taxon>
        <taxon>Pseudomonadati</taxon>
        <taxon>Bacteroidota</taxon>
        <taxon>Chitinophagia</taxon>
        <taxon>Chitinophagales</taxon>
        <taxon>Chitinophagaceae</taxon>
        <taxon>Flavisolibacter</taxon>
    </lineage>
</organism>
<evidence type="ECO:0000313" key="2">
    <source>
        <dbReference type="EMBL" id="QEC55197.1"/>
    </source>
</evidence>
<accession>A0A5B8UEW5</accession>
<feature type="signal peptide" evidence="1">
    <location>
        <begin position="1"/>
        <end position="20"/>
    </location>
</feature>
<feature type="chain" id="PRO_5023094586" description="Outer membrane protein beta-barrel domain-containing protein" evidence="1">
    <location>
        <begin position="21"/>
        <end position="151"/>
    </location>
</feature>
<dbReference type="Proteomes" id="UP000321204">
    <property type="component" value="Chromosome"/>
</dbReference>
<dbReference type="KEGG" id="fgg:FSB75_04515"/>
<gene>
    <name evidence="2" type="ORF">FSB75_04515</name>
</gene>
<evidence type="ECO:0000256" key="1">
    <source>
        <dbReference type="SAM" id="SignalP"/>
    </source>
</evidence>
<name>A0A5B8UEW5_9BACT</name>